<gene>
    <name evidence="2" type="ORF">CLMAG_58220</name>
</gene>
<keyword evidence="1" id="KW-1133">Transmembrane helix</keyword>
<evidence type="ECO:0000313" key="3">
    <source>
        <dbReference type="Proteomes" id="UP000076603"/>
    </source>
</evidence>
<organism evidence="2 3">
    <name type="scientific">Clostridium magnum DSM 2767</name>
    <dbReference type="NCBI Taxonomy" id="1121326"/>
    <lineage>
        <taxon>Bacteria</taxon>
        <taxon>Bacillati</taxon>
        <taxon>Bacillota</taxon>
        <taxon>Clostridia</taxon>
        <taxon>Eubacteriales</taxon>
        <taxon>Clostridiaceae</taxon>
        <taxon>Clostridium</taxon>
    </lineage>
</organism>
<keyword evidence="1" id="KW-0812">Transmembrane</keyword>
<accession>A0A161WQK2</accession>
<keyword evidence="3" id="KW-1185">Reference proteome</keyword>
<evidence type="ECO:0000256" key="1">
    <source>
        <dbReference type="SAM" id="Phobius"/>
    </source>
</evidence>
<evidence type="ECO:0000313" key="2">
    <source>
        <dbReference type="EMBL" id="KZL88918.1"/>
    </source>
</evidence>
<proteinExistence type="predicted"/>
<keyword evidence="1" id="KW-0472">Membrane</keyword>
<reference evidence="2 3" key="1">
    <citation type="submission" date="2016-04" db="EMBL/GenBank/DDBJ databases">
        <title>Genome sequence of Clostridium magnum DSM 2767.</title>
        <authorList>
            <person name="Poehlein A."/>
            <person name="Uhlig R."/>
            <person name="Fischer R."/>
            <person name="Bahl H."/>
            <person name="Daniel R."/>
        </authorList>
    </citation>
    <scope>NUCLEOTIDE SEQUENCE [LARGE SCALE GENOMIC DNA]</scope>
    <source>
        <strain evidence="2 3">DSM 2767</strain>
    </source>
</reference>
<dbReference type="Proteomes" id="UP000076603">
    <property type="component" value="Unassembled WGS sequence"/>
</dbReference>
<name>A0A161WQK2_9CLOT</name>
<dbReference type="EMBL" id="LWAE01000013">
    <property type="protein sequence ID" value="KZL88918.1"/>
    <property type="molecule type" value="Genomic_DNA"/>
</dbReference>
<dbReference type="PATRIC" id="fig|1121326.3.peg.5883"/>
<comment type="caution">
    <text evidence="2">The sequence shown here is derived from an EMBL/GenBank/DDBJ whole genome shotgun (WGS) entry which is preliminary data.</text>
</comment>
<sequence length="55" mass="6306">MTIEDLYWLIYGVARSFVKGDLVFLPIAIAIIGYIIYKKTTKRAYLYTGLSILIC</sequence>
<dbReference type="RefSeq" id="WP_161487045.1">
    <property type="nucleotide sequence ID" value="NZ_FQXL01000030.1"/>
</dbReference>
<dbReference type="AlphaFoldDB" id="A0A161WQK2"/>
<protein>
    <submittedName>
        <fullName evidence="2">Uncharacterized protein</fullName>
    </submittedName>
</protein>
<feature type="transmembrane region" description="Helical" evidence="1">
    <location>
        <begin position="20"/>
        <end position="37"/>
    </location>
</feature>